<proteinExistence type="predicted"/>
<dbReference type="EMBL" id="JAPWTJ010002822">
    <property type="protein sequence ID" value="KAJ8964309.1"/>
    <property type="molecule type" value="Genomic_DNA"/>
</dbReference>
<comment type="caution">
    <text evidence="1">The sequence shown here is derived from an EMBL/GenBank/DDBJ whole genome shotgun (WGS) entry which is preliminary data.</text>
</comment>
<gene>
    <name evidence="1" type="ORF">NQ317_017149</name>
</gene>
<sequence>MDPKTRGALVQECKDALEHLVEEKEGDIGNEVADELAGRESEEPYQGTEPHLGVKGGYINRAVNKRVHEKLSEVWRRSGECRDKLMISLLKQARERVDAC</sequence>
<accession>A0ABQ9ITE8</accession>
<protein>
    <submittedName>
        <fullName evidence="1">Uncharacterized protein</fullName>
    </submittedName>
</protein>
<organism evidence="1 2">
    <name type="scientific">Molorchus minor</name>
    <dbReference type="NCBI Taxonomy" id="1323400"/>
    <lineage>
        <taxon>Eukaryota</taxon>
        <taxon>Metazoa</taxon>
        <taxon>Ecdysozoa</taxon>
        <taxon>Arthropoda</taxon>
        <taxon>Hexapoda</taxon>
        <taxon>Insecta</taxon>
        <taxon>Pterygota</taxon>
        <taxon>Neoptera</taxon>
        <taxon>Endopterygota</taxon>
        <taxon>Coleoptera</taxon>
        <taxon>Polyphaga</taxon>
        <taxon>Cucujiformia</taxon>
        <taxon>Chrysomeloidea</taxon>
        <taxon>Cerambycidae</taxon>
        <taxon>Lamiinae</taxon>
        <taxon>Monochamini</taxon>
        <taxon>Molorchus</taxon>
    </lineage>
</organism>
<reference evidence="1" key="1">
    <citation type="journal article" date="2023" name="Insect Mol. Biol.">
        <title>Genome sequencing provides insights into the evolution of gene families encoding plant cell wall-degrading enzymes in longhorned beetles.</title>
        <authorList>
            <person name="Shin N.R."/>
            <person name="Okamura Y."/>
            <person name="Kirsch R."/>
            <person name="Pauchet Y."/>
        </authorList>
    </citation>
    <scope>NUCLEOTIDE SEQUENCE</scope>
    <source>
        <tissue evidence="1">Midgut</tissue>
    </source>
</reference>
<keyword evidence="2" id="KW-1185">Reference proteome</keyword>
<name>A0ABQ9ITE8_9CUCU</name>
<dbReference type="Proteomes" id="UP001162164">
    <property type="component" value="Unassembled WGS sequence"/>
</dbReference>
<evidence type="ECO:0000313" key="2">
    <source>
        <dbReference type="Proteomes" id="UP001162164"/>
    </source>
</evidence>
<evidence type="ECO:0000313" key="1">
    <source>
        <dbReference type="EMBL" id="KAJ8964309.1"/>
    </source>
</evidence>